<evidence type="ECO:0000256" key="8">
    <source>
        <dbReference type="ARBA" id="ARBA00035011"/>
    </source>
</evidence>
<dbReference type="GO" id="GO:0012505">
    <property type="term" value="C:endomembrane system"/>
    <property type="evidence" value="ECO:0007669"/>
    <property type="project" value="UniProtKB-SubCell"/>
</dbReference>
<dbReference type="GO" id="GO:0009055">
    <property type="term" value="F:electron transfer activity"/>
    <property type="evidence" value="ECO:0007669"/>
    <property type="project" value="InterPro"/>
</dbReference>
<dbReference type="InParanoid" id="A0A2G5CGE3"/>
<feature type="signal peptide" evidence="10">
    <location>
        <begin position="1"/>
        <end position="18"/>
    </location>
</feature>
<keyword evidence="7" id="KW-0449">Lipoprotein</keyword>
<evidence type="ECO:0000256" key="6">
    <source>
        <dbReference type="ARBA" id="ARBA00023180"/>
    </source>
</evidence>
<evidence type="ECO:0000256" key="2">
    <source>
        <dbReference type="ARBA" id="ARBA00022622"/>
    </source>
</evidence>
<feature type="chain" id="PRO_5013707127" description="Phytocyanin domain-containing protein" evidence="10">
    <location>
        <begin position="19"/>
        <end position="149"/>
    </location>
</feature>
<keyword evidence="2" id="KW-0336">GPI-anchor</keyword>
<name>A0A2G5CGE3_AQUCA</name>
<dbReference type="Pfam" id="PF02298">
    <property type="entry name" value="Cu_bind_like"/>
    <property type="match status" value="1"/>
</dbReference>
<dbReference type="PANTHER" id="PTHR33021">
    <property type="entry name" value="BLUE COPPER PROTEIN"/>
    <property type="match status" value="1"/>
</dbReference>
<evidence type="ECO:0000256" key="7">
    <source>
        <dbReference type="ARBA" id="ARBA00023288"/>
    </source>
</evidence>
<evidence type="ECO:0000256" key="10">
    <source>
        <dbReference type="SAM" id="SignalP"/>
    </source>
</evidence>
<keyword evidence="13" id="KW-1185">Reference proteome</keyword>
<keyword evidence="5" id="KW-1015">Disulfide bond</keyword>
<keyword evidence="4" id="KW-0472">Membrane</keyword>
<evidence type="ECO:0000256" key="1">
    <source>
        <dbReference type="ARBA" id="ARBA00004589"/>
    </source>
</evidence>
<keyword evidence="3 10" id="KW-0732">Signal</keyword>
<accession>A0A2G5CGE3</accession>
<proteinExistence type="inferred from homology"/>
<dbReference type="Gene3D" id="2.60.40.420">
    <property type="entry name" value="Cupredoxins - blue copper proteins"/>
    <property type="match status" value="1"/>
</dbReference>
<feature type="domain" description="Phytocyanin" evidence="11">
    <location>
        <begin position="27"/>
        <end position="129"/>
    </location>
</feature>
<protein>
    <recommendedName>
        <fullName evidence="11">Phytocyanin domain-containing protein</fullName>
    </recommendedName>
</protein>
<dbReference type="GO" id="GO:0005886">
    <property type="term" value="C:plasma membrane"/>
    <property type="evidence" value="ECO:0007669"/>
    <property type="project" value="TreeGrafter"/>
</dbReference>
<evidence type="ECO:0000256" key="3">
    <source>
        <dbReference type="ARBA" id="ARBA00022729"/>
    </source>
</evidence>
<dbReference type="Proteomes" id="UP000230069">
    <property type="component" value="Unassembled WGS sequence"/>
</dbReference>
<comment type="similarity">
    <text evidence="8">Belongs to the early nodulin-like (ENODL) family.</text>
</comment>
<feature type="non-terminal residue" evidence="12">
    <location>
        <position position="149"/>
    </location>
</feature>
<dbReference type="CDD" id="cd11019">
    <property type="entry name" value="OsENODL1_like"/>
    <property type="match status" value="1"/>
</dbReference>
<dbReference type="InterPro" id="IPR039391">
    <property type="entry name" value="Phytocyanin-like"/>
</dbReference>
<dbReference type="STRING" id="218851.A0A2G5CGE3"/>
<reference evidence="12 13" key="1">
    <citation type="submission" date="2017-09" db="EMBL/GenBank/DDBJ databases">
        <title>WGS assembly of Aquilegia coerulea Goldsmith.</title>
        <authorList>
            <person name="Hodges S."/>
            <person name="Kramer E."/>
            <person name="Nordborg M."/>
            <person name="Tomkins J."/>
            <person name="Borevitz J."/>
            <person name="Derieg N."/>
            <person name="Yan J."/>
            <person name="Mihaltcheva S."/>
            <person name="Hayes R.D."/>
            <person name="Rokhsar D."/>
        </authorList>
    </citation>
    <scope>NUCLEOTIDE SEQUENCE [LARGE SCALE GENOMIC DNA]</scope>
    <source>
        <strain evidence="13">cv. Goldsmith</strain>
    </source>
</reference>
<evidence type="ECO:0000256" key="5">
    <source>
        <dbReference type="ARBA" id="ARBA00023157"/>
    </source>
</evidence>
<evidence type="ECO:0000259" key="11">
    <source>
        <dbReference type="PROSITE" id="PS51485"/>
    </source>
</evidence>
<dbReference type="OrthoDB" id="959565at2759"/>
<dbReference type="PANTHER" id="PTHR33021:SF289">
    <property type="entry name" value="EARLY NODULIN-LIKE PROTEIN 5-RELATED"/>
    <property type="match status" value="1"/>
</dbReference>
<dbReference type="EMBL" id="KZ305073">
    <property type="protein sequence ID" value="PIA30391.1"/>
    <property type="molecule type" value="Genomic_DNA"/>
</dbReference>
<gene>
    <name evidence="12" type="ORF">AQUCO_05600080v1</name>
</gene>
<evidence type="ECO:0000256" key="4">
    <source>
        <dbReference type="ARBA" id="ARBA00023136"/>
    </source>
</evidence>
<dbReference type="SUPFAM" id="SSF49503">
    <property type="entry name" value="Cupredoxins"/>
    <property type="match status" value="1"/>
</dbReference>
<dbReference type="InterPro" id="IPR041846">
    <property type="entry name" value="ENL_dom"/>
</dbReference>
<keyword evidence="6" id="KW-0325">Glycoprotein</keyword>
<dbReference type="FunFam" id="2.60.40.420:FF:000010">
    <property type="entry name" value="Early nodulin-like protein 1"/>
    <property type="match status" value="1"/>
</dbReference>
<dbReference type="GO" id="GO:0098552">
    <property type="term" value="C:side of membrane"/>
    <property type="evidence" value="ECO:0007669"/>
    <property type="project" value="UniProtKB-KW"/>
</dbReference>
<dbReference type="InterPro" id="IPR008972">
    <property type="entry name" value="Cupredoxin"/>
</dbReference>
<comment type="subcellular location">
    <subcellularLocation>
        <location evidence="9">Endomembrane system</location>
        <topology evidence="9">Lipid-anchor</topology>
    </subcellularLocation>
    <subcellularLocation>
        <location evidence="1">Membrane</location>
        <topology evidence="1">Lipid-anchor</topology>
        <topology evidence="1">GPI-anchor</topology>
    </subcellularLocation>
</comment>
<organism evidence="12 13">
    <name type="scientific">Aquilegia coerulea</name>
    <name type="common">Rocky mountain columbine</name>
    <dbReference type="NCBI Taxonomy" id="218851"/>
    <lineage>
        <taxon>Eukaryota</taxon>
        <taxon>Viridiplantae</taxon>
        <taxon>Streptophyta</taxon>
        <taxon>Embryophyta</taxon>
        <taxon>Tracheophyta</taxon>
        <taxon>Spermatophyta</taxon>
        <taxon>Magnoliopsida</taxon>
        <taxon>Ranunculales</taxon>
        <taxon>Ranunculaceae</taxon>
        <taxon>Thalictroideae</taxon>
        <taxon>Aquilegia</taxon>
    </lineage>
</organism>
<dbReference type="PROSITE" id="PS51485">
    <property type="entry name" value="PHYTOCYANIN"/>
    <property type="match status" value="1"/>
</dbReference>
<evidence type="ECO:0000313" key="12">
    <source>
        <dbReference type="EMBL" id="PIA30391.1"/>
    </source>
</evidence>
<dbReference type="InterPro" id="IPR003245">
    <property type="entry name" value="Phytocyanin_dom"/>
</dbReference>
<evidence type="ECO:0000313" key="13">
    <source>
        <dbReference type="Proteomes" id="UP000230069"/>
    </source>
</evidence>
<evidence type="ECO:0000256" key="9">
    <source>
        <dbReference type="ARBA" id="ARBA00037868"/>
    </source>
</evidence>
<dbReference type="AlphaFoldDB" id="A0A2G5CGE3"/>
<sequence length="149" mass="16714">MTSSKAILLFMIIIFTTSLKHFTVSSFEYEVGNTNGWVVPASNDSKIYNKWASDNRFRIGDTIHFKYQKDSVMLVTQEEYKQCNTTQPIFFANNGNTEFSFDRSGSYYFISGVSGHCEKGQKMIVRVLVEDTTPPGHSAGSTTKHGLSA</sequence>